<dbReference type="EMBL" id="JAANBB010000565">
    <property type="protein sequence ID" value="KAF7539257.1"/>
    <property type="molecule type" value="Genomic_DNA"/>
</dbReference>
<feature type="compositionally biased region" description="Gly residues" evidence="1">
    <location>
        <begin position="50"/>
        <end position="59"/>
    </location>
</feature>
<name>A0A9P5LAA9_9HYPO</name>
<proteinExistence type="predicted"/>
<gene>
    <name evidence="2" type="ORF">G7Z17_g12454</name>
</gene>
<evidence type="ECO:0000313" key="3">
    <source>
        <dbReference type="Proteomes" id="UP000722485"/>
    </source>
</evidence>
<protein>
    <submittedName>
        <fullName evidence="2">Uncharacterized protein</fullName>
    </submittedName>
</protein>
<feature type="compositionally biased region" description="Polar residues" evidence="1">
    <location>
        <begin position="61"/>
        <end position="87"/>
    </location>
</feature>
<sequence>MYARVIAITRSAARISRARPGIYAAAPIRHLHQDQKNTAASDVDSLTGVGSKGRTGGGQPLDSSSENAPPQPKITNQSVPGDTQMSKLSEEQRREVEEHNRDFAAKHDRGPEAPDDKVDKKFWSGEHR</sequence>
<feature type="compositionally biased region" description="Basic and acidic residues" evidence="1">
    <location>
        <begin position="88"/>
        <end position="128"/>
    </location>
</feature>
<feature type="region of interest" description="Disordered" evidence="1">
    <location>
        <begin position="26"/>
        <end position="128"/>
    </location>
</feature>
<evidence type="ECO:0000313" key="2">
    <source>
        <dbReference type="EMBL" id="KAF7539257.1"/>
    </source>
</evidence>
<reference evidence="2" key="1">
    <citation type="submission" date="2020-03" db="EMBL/GenBank/DDBJ databases">
        <title>Draft Genome Sequence of Cylindrodendrum hubeiense.</title>
        <authorList>
            <person name="Buettner E."/>
            <person name="Kellner H."/>
        </authorList>
    </citation>
    <scope>NUCLEOTIDE SEQUENCE</scope>
    <source>
        <strain evidence="2">IHI 201604</strain>
    </source>
</reference>
<organism evidence="2 3">
    <name type="scientific">Cylindrodendrum hubeiense</name>
    <dbReference type="NCBI Taxonomy" id="595255"/>
    <lineage>
        <taxon>Eukaryota</taxon>
        <taxon>Fungi</taxon>
        <taxon>Dikarya</taxon>
        <taxon>Ascomycota</taxon>
        <taxon>Pezizomycotina</taxon>
        <taxon>Sordariomycetes</taxon>
        <taxon>Hypocreomycetidae</taxon>
        <taxon>Hypocreales</taxon>
        <taxon>Nectriaceae</taxon>
        <taxon>Cylindrodendrum</taxon>
    </lineage>
</organism>
<accession>A0A9P5LAA9</accession>
<dbReference type="Proteomes" id="UP000722485">
    <property type="component" value="Unassembled WGS sequence"/>
</dbReference>
<dbReference type="OrthoDB" id="5334244at2759"/>
<dbReference type="AlphaFoldDB" id="A0A9P5LAA9"/>
<keyword evidence="3" id="KW-1185">Reference proteome</keyword>
<comment type="caution">
    <text evidence="2">The sequence shown here is derived from an EMBL/GenBank/DDBJ whole genome shotgun (WGS) entry which is preliminary data.</text>
</comment>
<evidence type="ECO:0000256" key="1">
    <source>
        <dbReference type="SAM" id="MobiDB-lite"/>
    </source>
</evidence>